<evidence type="ECO:0000259" key="7">
    <source>
        <dbReference type="PROSITE" id="PS50888"/>
    </source>
</evidence>
<reference evidence="8 9" key="1">
    <citation type="submission" date="2014-04" db="EMBL/GenBank/DDBJ databases">
        <authorList>
            <consortium name="International Citrus Genome Consortium"/>
            <person name="Gmitter F."/>
            <person name="Chen C."/>
            <person name="Farmerie W."/>
            <person name="Harkins T."/>
            <person name="Desany B."/>
            <person name="Mohiuddin M."/>
            <person name="Kodira C."/>
            <person name="Borodovsky M."/>
            <person name="Lomsadze A."/>
            <person name="Burns P."/>
            <person name="Jenkins J."/>
            <person name="Prochnik S."/>
            <person name="Shu S."/>
            <person name="Chapman J."/>
            <person name="Pitluck S."/>
            <person name="Schmutz J."/>
            <person name="Rokhsar D."/>
        </authorList>
    </citation>
    <scope>NUCLEOTIDE SEQUENCE</scope>
</reference>
<feature type="compositionally biased region" description="Basic residues" evidence="6">
    <location>
        <begin position="205"/>
        <end position="215"/>
    </location>
</feature>
<feature type="region of interest" description="Disordered" evidence="6">
    <location>
        <begin position="178"/>
        <end position="293"/>
    </location>
</feature>
<dbReference type="SUPFAM" id="SSF47459">
    <property type="entry name" value="HLH, helix-loop-helix DNA-binding domain"/>
    <property type="match status" value="1"/>
</dbReference>
<dbReference type="PROSITE" id="PS50888">
    <property type="entry name" value="BHLH"/>
    <property type="match status" value="1"/>
</dbReference>
<dbReference type="Gene3D" id="4.10.280.10">
    <property type="entry name" value="Helix-loop-helix DNA-binding domain"/>
    <property type="match status" value="1"/>
</dbReference>
<feature type="compositionally biased region" description="Low complexity" evidence="6">
    <location>
        <begin position="231"/>
        <end position="247"/>
    </location>
</feature>
<dbReference type="InterPro" id="IPR036638">
    <property type="entry name" value="HLH_DNA-bd_sf"/>
</dbReference>
<protein>
    <recommendedName>
        <fullName evidence="7">BHLH domain-containing protein</fullName>
    </recommendedName>
</protein>
<evidence type="ECO:0000256" key="2">
    <source>
        <dbReference type="ARBA" id="ARBA00023015"/>
    </source>
</evidence>
<dbReference type="PaxDb" id="2711-XP_006472983.1"/>
<organism evidence="8 9">
    <name type="scientific">Citrus sinensis</name>
    <name type="common">Sweet orange</name>
    <name type="synonym">Citrus aurantium var. sinensis</name>
    <dbReference type="NCBI Taxonomy" id="2711"/>
    <lineage>
        <taxon>Eukaryota</taxon>
        <taxon>Viridiplantae</taxon>
        <taxon>Streptophyta</taxon>
        <taxon>Embryophyta</taxon>
        <taxon>Tracheophyta</taxon>
        <taxon>Spermatophyta</taxon>
        <taxon>Magnoliopsida</taxon>
        <taxon>eudicotyledons</taxon>
        <taxon>Gunneridae</taxon>
        <taxon>Pentapetalae</taxon>
        <taxon>rosids</taxon>
        <taxon>malvids</taxon>
        <taxon>Sapindales</taxon>
        <taxon>Rutaceae</taxon>
        <taxon>Aurantioideae</taxon>
        <taxon>Citrus</taxon>
    </lineage>
</organism>
<evidence type="ECO:0000313" key="8">
    <source>
        <dbReference type="EMBL" id="KDO81527.1"/>
    </source>
</evidence>
<keyword evidence="4" id="KW-0804">Transcription</keyword>
<feature type="compositionally biased region" description="Polar residues" evidence="6">
    <location>
        <begin position="264"/>
        <end position="286"/>
    </location>
</feature>
<dbReference type="GO" id="GO:0000978">
    <property type="term" value="F:RNA polymerase II cis-regulatory region sequence-specific DNA binding"/>
    <property type="evidence" value="ECO:0000318"/>
    <property type="project" value="GO_Central"/>
</dbReference>
<dbReference type="GO" id="GO:0000981">
    <property type="term" value="F:DNA-binding transcription factor activity, RNA polymerase II-specific"/>
    <property type="evidence" value="ECO:0000318"/>
    <property type="project" value="GO_Central"/>
</dbReference>
<evidence type="ECO:0000256" key="3">
    <source>
        <dbReference type="ARBA" id="ARBA00023125"/>
    </source>
</evidence>
<dbReference type="GO" id="GO:0005634">
    <property type="term" value="C:nucleus"/>
    <property type="evidence" value="ECO:0000318"/>
    <property type="project" value="GO_Central"/>
</dbReference>
<keyword evidence="2" id="KW-0805">Transcription regulation</keyword>
<evidence type="ECO:0000256" key="4">
    <source>
        <dbReference type="ARBA" id="ARBA00023163"/>
    </source>
</evidence>
<sequence length="366" mass="40667">MDSFGVLFADGEWESFNKMFPTEEFDFAQEFLAQAQQQQNDDEGLHFMTPSAFCPTSEATNVVSMTAGVDNESLFYYSNSTDRQLNSNLHNLSQDSNFGSNCSTSAFNNSSFFFSDISNNHIPVTNAVCMSMVEEKIGLHDAPAFHDIAMEETSPINQCTTALVHAHDLQLKRKLIDHGPAEPDVNSSENNGKKKPRVTRNVQKTTKKNAVKSKKQQNEKVRPKGNEGEESNINGGSDGQSSTSTYSSDDDNASQETNNEDSKASSAALNLSGKQRASRGSATDPQSLYARKRRERINERLKILQNLVPNGTKVDISTMLEEAVHYVKFLQVQIKLLSSDELWMYAPLAYNGIDYLCLNQKISSLL</sequence>
<comment type="subcellular location">
    <subcellularLocation>
        <location evidence="1">Nucleus</location>
    </subcellularLocation>
</comment>
<proteinExistence type="predicted"/>
<dbReference type="CDD" id="cd11454">
    <property type="entry name" value="bHLH_AtIND_like"/>
    <property type="match status" value="1"/>
</dbReference>
<dbReference type="AlphaFoldDB" id="A0A067H1B8"/>
<dbReference type="GO" id="GO:0006357">
    <property type="term" value="P:regulation of transcription by RNA polymerase II"/>
    <property type="evidence" value="ECO:0000318"/>
    <property type="project" value="GO_Central"/>
</dbReference>
<dbReference type="GO" id="GO:0048766">
    <property type="term" value="P:root hair initiation"/>
    <property type="evidence" value="ECO:0007669"/>
    <property type="project" value="UniProtKB-ARBA"/>
</dbReference>
<dbReference type="FunFam" id="4.10.280.10:FF:000022">
    <property type="entry name" value="Basic helix-loop-helix transcription factor"/>
    <property type="match status" value="1"/>
</dbReference>
<dbReference type="Pfam" id="PF00010">
    <property type="entry name" value="HLH"/>
    <property type="match status" value="1"/>
</dbReference>
<dbReference type="EMBL" id="KK784876">
    <property type="protein sequence ID" value="KDO81527.1"/>
    <property type="molecule type" value="Genomic_DNA"/>
</dbReference>
<feature type="compositionally biased region" description="Basic and acidic residues" evidence="6">
    <location>
        <begin position="216"/>
        <end position="227"/>
    </location>
</feature>
<dbReference type="GO" id="GO:0046983">
    <property type="term" value="F:protein dimerization activity"/>
    <property type="evidence" value="ECO:0007669"/>
    <property type="project" value="InterPro"/>
</dbReference>
<dbReference type="STRING" id="2711.A0A067H1B8"/>
<evidence type="ECO:0000256" key="5">
    <source>
        <dbReference type="ARBA" id="ARBA00023242"/>
    </source>
</evidence>
<dbReference type="PANTHER" id="PTHR16223">
    <property type="entry name" value="TRANSCRIPTION FACTOR BHLH83-RELATED"/>
    <property type="match status" value="1"/>
</dbReference>
<evidence type="ECO:0000256" key="1">
    <source>
        <dbReference type="ARBA" id="ARBA00004123"/>
    </source>
</evidence>
<gene>
    <name evidence="8" type="ORF">CISIN_1g036928mg</name>
</gene>
<name>A0A067H1B8_CITSI</name>
<keyword evidence="3" id="KW-0238">DNA-binding</keyword>
<dbReference type="eggNOG" id="ENOG502QWSN">
    <property type="taxonomic scope" value="Eukaryota"/>
</dbReference>
<dbReference type="InterPro" id="IPR045843">
    <property type="entry name" value="IND-like"/>
</dbReference>
<feature type="domain" description="BHLH" evidence="7">
    <location>
        <begin position="281"/>
        <end position="330"/>
    </location>
</feature>
<keyword evidence="5" id="KW-0539">Nucleus</keyword>
<accession>A0A067H1B8</accession>
<dbReference type="InterPro" id="IPR011598">
    <property type="entry name" value="bHLH_dom"/>
</dbReference>
<dbReference type="SMR" id="A0A067H1B8"/>
<evidence type="ECO:0000256" key="6">
    <source>
        <dbReference type="SAM" id="MobiDB-lite"/>
    </source>
</evidence>
<keyword evidence="9" id="KW-1185">Reference proteome</keyword>
<evidence type="ECO:0000313" key="9">
    <source>
        <dbReference type="Proteomes" id="UP000027120"/>
    </source>
</evidence>
<dbReference type="PANTHER" id="PTHR16223:SF330">
    <property type="entry name" value="OS03G0205300 PROTEIN"/>
    <property type="match status" value="1"/>
</dbReference>
<dbReference type="SMART" id="SM00353">
    <property type="entry name" value="HLH"/>
    <property type="match status" value="1"/>
</dbReference>
<dbReference type="Proteomes" id="UP000027120">
    <property type="component" value="Unassembled WGS sequence"/>
</dbReference>